<keyword evidence="1" id="KW-0175">Coiled coil</keyword>
<sequence length="139" mass="16442">MKETFSKFQNLIQKDELLNIISRDIQLIDSNVSHMLVCVNNLKSKEKSKKDLENLMILEDAFAKLFDQLGLDLSKISVLYDKTKEQINDLKDNLEQIRNDISEFNFTSKHYKDDVDKLECHVINLQDRMRILKQIIFSY</sequence>
<dbReference type="EMBL" id="RCSS01000304">
    <property type="protein sequence ID" value="RVD92119.1"/>
    <property type="molecule type" value="Genomic_DNA"/>
</dbReference>
<gene>
    <name evidence="2" type="ORF">TUBRATIS_13890</name>
</gene>
<dbReference type="Proteomes" id="UP000282876">
    <property type="component" value="Unassembled WGS sequence"/>
</dbReference>
<dbReference type="VEuPathDB" id="MicrosporidiaDB:TUBRATIS_13890"/>
<organism evidence="2 3">
    <name type="scientific">Tubulinosema ratisbonensis</name>
    <dbReference type="NCBI Taxonomy" id="291195"/>
    <lineage>
        <taxon>Eukaryota</taxon>
        <taxon>Fungi</taxon>
        <taxon>Fungi incertae sedis</taxon>
        <taxon>Microsporidia</taxon>
        <taxon>Tubulinosematoidea</taxon>
        <taxon>Tubulinosematidae</taxon>
        <taxon>Tubulinosema</taxon>
    </lineage>
</organism>
<dbReference type="AlphaFoldDB" id="A0A437AM24"/>
<evidence type="ECO:0000313" key="2">
    <source>
        <dbReference type="EMBL" id="RVD92119.1"/>
    </source>
</evidence>
<name>A0A437AM24_9MICR</name>
<proteinExistence type="predicted"/>
<reference evidence="2 3" key="1">
    <citation type="submission" date="2018-10" db="EMBL/GenBank/DDBJ databases">
        <title>Draft genome sequence of the microsporidian Tubulinosema ratisbonensis.</title>
        <authorList>
            <person name="Polonais V."/>
            <person name="Peyretaillade E."/>
            <person name="Niehus S."/>
            <person name="Wawrzyniak I."/>
            <person name="Franchet A."/>
            <person name="Gaspin C."/>
            <person name="Reichstadt M."/>
            <person name="Belser C."/>
            <person name="Labadie K."/>
            <person name="Delbac F."/>
            <person name="Ferrandon D."/>
        </authorList>
    </citation>
    <scope>NUCLEOTIDE SEQUENCE [LARGE SCALE GENOMIC DNA]</scope>
    <source>
        <strain evidence="2 3">Franzen</strain>
    </source>
</reference>
<accession>A0A437AM24</accession>
<comment type="caution">
    <text evidence="2">The sequence shown here is derived from an EMBL/GenBank/DDBJ whole genome shotgun (WGS) entry which is preliminary data.</text>
</comment>
<keyword evidence="3" id="KW-1185">Reference proteome</keyword>
<evidence type="ECO:0000256" key="1">
    <source>
        <dbReference type="SAM" id="Coils"/>
    </source>
</evidence>
<feature type="coiled-coil region" evidence="1">
    <location>
        <begin position="73"/>
        <end position="107"/>
    </location>
</feature>
<protein>
    <submittedName>
        <fullName evidence="2">Uncharacterized protein</fullName>
    </submittedName>
</protein>
<evidence type="ECO:0000313" key="3">
    <source>
        <dbReference type="Proteomes" id="UP000282876"/>
    </source>
</evidence>